<dbReference type="Gene3D" id="2.40.160.50">
    <property type="entry name" value="membrane protein fhac: a member of the omp85/tpsb transporter family"/>
    <property type="match status" value="1"/>
</dbReference>
<evidence type="ECO:0000313" key="3">
    <source>
        <dbReference type="EMBL" id="MFH0264387.1"/>
    </source>
</evidence>
<proteinExistence type="predicted"/>
<evidence type="ECO:0000256" key="1">
    <source>
        <dbReference type="SAM" id="MobiDB-lite"/>
    </source>
</evidence>
<feature type="region of interest" description="Disordered" evidence="1">
    <location>
        <begin position="43"/>
        <end position="64"/>
    </location>
</feature>
<gene>
    <name evidence="3" type="ORF">ACGRQ9_02450</name>
</gene>
<evidence type="ECO:0000313" key="4">
    <source>
        <dbReference type="Proteomes" id="UP001607151"/>
    </source>
</evidence>
<protein>
    <submittedName>
        <fullName evidence="3">BamA/TamA family outer membrane protein</fullName>
    </submittedName>
</protein>
<keyword evidence="4" id="KW-1185">Reference proteome</keyword>
<dbReference type="Proteomes" id="UP001607151">
    <property type="component" value="Unassembled WGS sequence"/>
</dbReference>
<sequence>MKKIMLLMQGNARSLCKLLFCFGMASFYSVTIQAEPNIHISQPEESNSETVHADEPHSASNDKKDDSWYSDFKVVPFGFISDSIGNSIGAAGLLKGVGQPQAALLGAAFVSDKGSYVTYLGGYNYQLSDRWLVDSDAYLAQFNDYNYYLGEATRNHSDFDDYVETDGRESRIQAKFRYVLPLGLGKEQAAKASYSPRRTITGMTPWDSGVTTLGIAPFYKTRKLDDIDYDEADSTWGATFSVDWDNRDSTRNTTQGSHTIFNYTYAPDLGNDESWSTWEFQNSQYFDIGSLGNLFNKQVIAFDFYTAGTPSWEQGSDGKHRPPEYAGVRLGGLYRQRGFSSGRFTGRAAINYSLEYRVMPDWQPLQNWPVFDWYNVPWWQWVLFTDVGRVADDYDLAELHENMQVSYGGAVRFQVEGVVVRAEMAWGDEESMFRVMVNQPF</sequence>
<comment type="caution">
    <text evidence="3">The sequence shown here is derived from an EMBL/GenBank/DDBJ whole genome shotgun (WGS) entry which is preliminary data.</text>
</comment>
<feature type="signal peptide" evidence="2">
    <location>
        <begin position="1"/>
        <end position="34"/>
    </location>
</feature>
<dbReference type="RefSeq" id="WP_231897451.1">
    <property type="nucleotide sequence ID" value="NZ_AP018685.1"/>
</dbReference>
<name>A0ABW7IRW5_9VIBR</name>
<feature type="compositionally biased region" description="Basic and acidic residues" evidence="1">
    <location>
        <begin position="51"/>
        <end position="64"/>
    </location>
</feature>
<accession>A0ABW7IRW5</accession>
<feature type="chain" id="PRO_5047267373" evidence="2">
    <location>
        <begin position="35"/>
        <end position="441"/>
    </location>
</feature>
<evidence type="ECO:0000256" key="2">
    <source>
        <dbReference type="SAM" id="SignalP"/>
    </source>
</evidence>
<keyword evidence="2" id="KW-0732">Signal</keyword>
<reference evidence="3 4" key="1">
    <citation type="submission" date="2024-10" db="EMBL/GenBank/DDBJ databases">
        <authorList>
            <person name="Yibar A."/>
            <person name="Saticioglu I.B."/>
            <person name="Duman M."/>
            <person name="Ajmi N."/>
            <person name="Gurler F."/>
            <person name="Ay H."/>
            <person name="Onuk E."/>
            <person name="Guler S."/>
            <person name="Romalde J.L."/>
        </authorList>
    </citation>
    <scope>NUCLEOTIDE SEQUENCE [LARGE SCALE GENOMIC DNA]</scope>
    <source>
        <strain evidence="3 4">14-MA-B</strain>
    </source>
</reference>
<organism evidence="3 4">
    <name type="scientific">Vibrio rumoiensis</name>
    <dbReference type="NCBI Taxonomy" id="76258"/>
    <lineage>
        <taxon>Bacteria</taxon>
        <taxon>Pseudomonadati</taxon>
        <taxon>Pseudomonadota</taxon>
        <taxon>Gammaproteobacteria</taxon>
        <taxon>Vibrionales</taxon>
        <taxon>Vibrionaceae</taxon>
        <taxon>Vibrio</taxon>
    </lineage>
</organism>
<dbReference type="EMBL" id="JBIHSN010000002">
    <property type="protein sequence ID" value="MFH0264387.1"/>
    <property type="molecule type" value="Genomic_DNA"/>
</dbReference>